<keyword evidence="8" id="KW-0576">Peroxisome</keyword>
<dbReference type="PANTHER" id="PTHR45939">
    <property type="entry name" value="PEROXISOMAL MEMBRANE PROTEIN PMP34-RELATED"/>
    <property type="match status" value="1"/>
</dbReference>
<accession>A0A6G1SJA7</accession>
<dbReference type="GO" id="GO:0051724">
    <property type="term" value="F:NAD transmembrane transporter activity"/>
    <property type="evidence" value="ECO:0007669"/>
    <property type="project" value="TreeGrafter"/>
</dbReference>
<dbReference type="GO" id="GO:0044610">
    <property type="term" value="F:FMN transmembrane transporter activity"/>
    <property type="evidence" value="ECO:0007669"/>
    <property type="project" value="TreeGrafter"/>
</dbReference>
<evidence type="ECO:0000256" key="3">
    <source>
        <dbReference type="ARBA" id="ARBA00022448"/>
    </source>
</evidence>
<dbReference type="Pfam" id="PF00153">
    <property type="entry name" value="Mito_carr"/>
    <property type="match status" value="3"/>
</dbReference>
<feature type="repeat" description="Solcar" evidence="9">
    <location>
        <begin position="7"/>
        <end position="92"/>
    </location>
</feature>
<feature type="region of interest" description="Disordered" evidence="11">
    <location>
        <begin position="140"/>
        <end position="164"/>
    </location>
</feature>
<dbReference type="InterPro" id="IPR023395">
    <property type="entry name" value="MCP_dom_sf"/>
</dbReference>
<reference evidence="13" key="1">
    <citation type="submission" date="2018-10" db="EMBL/GenBank/DDBJ databases">
        <title>Transcriptome assembly of Aceria tosichella (Wheat curl mite) Type 2.</title>
        <authorList>
            <person name="Scully E.D."/>
            <person name="Geib S.M."/>
            <person name="Palmer N.A."/>
            <person name="Gupta A.K."/>
            <person name="Sarath G."/>
            <person name="Tatineni S."/>
        </authorList>
    </citation>
    <scope>NUCLEOTIDE SEQUENCE</scope>
    <source>
        <strain evidence="13">LincolnNE</strain>
    </source>
</reference>
<comment type="similarity">
    <text evidence="2 10">Belongs to the mitochondrial carrier (TC 2.A.29) family.</text>
</comment>
<evidence type="ECO:0000256" key="8">
    <source>
        <dbReference type="ARBA" id="ARBA00023140"/>
    </source>
</evidence>
<protein>
    <submittedName>
        <fullName evidence="13">Peroxisomal membrane protein PMP34</fullName>
    </submittedName>
</protein>
<dbReference type="SUPFAM" id="SSF103506">
    <property type="entry name" value="Mitochondrial carrier"/>
    <property type="match status" value="1"/>
</dbReference>
<keyword evidence="3 10" id="KW-0813">Transport</keyword>
<dbReference type="Gene3D" id="1.50.40.10">
    <property type="entry name" value="Mitochondrial carrier domain"/>
    <property type="match status" value="1"/>
</dbReference>
<proteinExistence type="inferred from homology"/>
<dbReference type="GO" id="GO:0005778">
    <property type="term" value="C:peroxisomal membrane"/>
    <property type="evidence" value="ECO:0007669"/>
    <property type="project" value="UniProtKB-SubCell"/>
</dbReference>
<dbReference type="GO" id="GO:0015230">
    <property type="term" value="F:FAD transmembrane transporter activity"/>
    <property type="evidence" value="ECO:0007669"/>
    <property type="project" value="TreeGrafter"/>
</dbReference>
<feature type="transmembrane region" description="Helical" evidence="12">
    <location>
        <begin position="71"/>
        <end position="90"/>
    </location>
</feature>
<organism evidence="13">
    <name type="scientific">Aceria tosichella</name>
    <name type="common">wheat curl mite</name>
    <dbReference type="NCBI Taxonomy" id="561515"/>
    <lineage>
        <taxon>Eukaryota</taxon>
        <taxon>Metazoa</taxon>
        <taxon>Ecdysozoa</taxon>
        <taxon>Arthropoda</taxon>
        <taxon>Chelicerata</taxon>
        <taxon>Arachnida</taxon>
        <taxon>Acari</taxon>
        <taxon>Acariformes</taxon>
        <taxon>Trombidiformes</taxon>
        <taxon>Prostigmata</taxon>
        <taxon>Eupodina</taxon>
        <taxon>Eriophyoidea</taxon>
        <taxon>Eriophyidae</taxon>
        <taxon>Eriophyinae</taxon>
        <taxon>Aceriini</taxon>
        <taxon>Aceria</taxon>
    </lineage>
</organism>
<evidence type="ECO:0000256" key="7">
    <source>
        <dbReference type="ARBA" id="ARBA00023136"/>
    </source>
</evidence>
<dbReference type="GO" id="GO:0005347">
    <property type="term" value="F:ATP transmembrane transporter activity"/>
    <property type="evidence" value="ECO:0007669"/>
    <property type="project" value="TreeGrafter"/>
</dbReference>
<dbReference type="GO" id="GO:0015217">
    <property type="term" value="F:ADP transmembrane transporter activity"/>
    <property type="evidence" value="ECO:0007669"/>
    <property type="project" value="TreeGrafter"/>
</dbReference>
<keyword evidence="4 9" id="KW-0812">Transmembrane</keyword>
<evidence type="ECO:0000256" key="2">
    <source>
        <dbReference type="ARBA" id="ARBA00006375"/>
    </source>
</evidence>
<evidence type="ECO:0000313" key="13">
    <source>
        <dbReference type="EMBL" id="MDE50604.1"/>
    </source>
</evidence>
<dbReference type="PROSITE" id="PS50920">
    <property type="entry name" value="SOLCAR"/>
    <property type="match status" value="3"/>
</dbReference>
<evidence type="ECO:0000256" key="5">
    <source>
        <dbReference type="ARBA" id="ARBA00022737"/>
    </source>
</evidence>
<dbReference type="GO" id="GO:0015228">
    <property type="term" value="F:coenzyme A transmembrane transporter activity"/>
    <property type="evidence" value="ECO:0007669"/>
    <property type="project" value="TreeGrafter"/>
</dbReference>
<dbReference type="PANTHER" id="PTHR45939:SF5">
    <property type="entry name" value="PEROXISOMAL MEMBRANE PROTEIN PMP34"/>
    <property type="match status" value="1"/>
</dbReference>
<dbReference type="EMBL" id="GGYP01005833">
    <property type="protein sequence ID" value="MDE50604.1"/>
    <property type="molecule type" value="Transcribed_RNA"/>
</dbReference>
<feature type="repeat" description="Solcar" evidence="9">
    <location>
        <begin position="96"/>
        <end position="220"/>
    </location>
</feature>
<evidence type="ECO:0000256" key="10">
    <source>
        <dbReference type="RuleBase" id="RU000488"/>
    </source>
</evidence>
<dbReference type="AlphaFoldDB" id="A0A6G1SJA7"/>
<keyword evidence="5" id="KW-0677">Repeat</keyword>
<evidence type="ECO:0000256" key="12">
    <source>
        <dbReference type="SAM" id="Phobius"/>
    </source>
</evidence>
<dbReference type="InterPro" id="IPR052217">
    <property type="entry name" value="Mito/Peroxisomal_Carrier"/>
</dbReference>
<keyword evidence="6 12" id="KW-1133">Transmembrane helix</keyword>
<sequence>MSSLLTYDNFVHALAGSVASGTAMSVFYPLDTVRSRLQLEEGRKSKNTLATMRDLVQEEGFLTLYRGLEPVLYSLFASGFVYFYSFHGIRRLTGEKTALKDLVIGAAAGAINVLTTTPLWVVNTRIKMQGAKVLLGPERAANKGAHSSKKTGKGGDEVDEASGGGGLDKVPVTYDCLTDGLVKIIQQEGVASLWSGTIPSLILVTNPAVQFMIFEMLKRNLKSLLDKKELSPFHIFALGAASKTVSTILSYPLQVVQSKKRHGSPEVRNKSMNELLAELIANGTLYKGMEAKLLQTVMTTALMFVFYERIYSFVTRVSKSI</sequence>
<feature type="transmembrane region" description="Helical" evidence="12">
    <location>
        <begin position="102"/>
        <end position="122"/>
    </location>
</feature>
<evidence type="ECO:0000256" key="11">
    <source>
        <dbReference type="SAM" id="MobiDB-lite"/>
    </source>
</evidence>
<evidence type="ECO:0000256" key="6">
    <source>
        <dbReference type="ARBA" id="ARBA00022989"/>
    </source>
</evidence>
<gene>
    <name evidence="13" type="primary">SLC25A17</name>
    <name evidence="13" type="ORF">g.10872</name>
</gene>
<keyword evidence="7 9" id="KW-0472">Membrane</keyword>
<dbReference type="GO" id="GO:0080122">
    <property type="term" value="F:AMP transmembrane transporter activity"/>
    <property type="evidence" value="ECO:0007669"/>
    <property type="project" value="TreeGrafter"/>
</dbReference>
<comment type="subcellular location">
    <subcellularLocation>
        <location evidence="1">Peroxisome membrane</location>
        <topology evidence="1">Multi-pass membrane protein</topology>
    </subcellularLocation>
</comment>
<dbReference type="InterPro" id="IPR018108">
    <property type="entry name" value="MCP_transmembrane"/>
</dbReference>
<evidence type="ECO:0000256" key="9">
    <source>
        <dbReference type="PROSITE-ProRule" id="PRU00282"/>
    </source>
</evidence>
<name>A0A6G1SJA7_9ACAR</name>
<evidence type="ECO:0000256" key="4">
    <source>
        <dbReference type="ARBA" id="ARBA00022692"/>
    </source>
</evidence>
<evidence type="ECO:0000256" key="1">
    <source>
        <dbReference type="ARBA" id="ARBA00004585"/>
    </source>
</evidence>
<feature type="repeat" description="Solcar" evidence="9">
    <location>
        <begin position="230"/>
        <end position="313"/>
    </location>
</feature>